<keyword evidence="2" id="KW-1133">Transmembrane helix</keyword>
<evidence type="ECO:0000313" key="4">
    <source>
        <dbReference type="Proteomes" id="UP000179136"/>
    </source>
</evidence>
<evidence type="ECO:0000313" key="3">
    <source>
        <dbReference type="EMBL" id="OGG86741.1"/>
    </source>
</evidence>
<evidence type="ECO:0000256" key="1">
    <source>
        <dbReference type="SAM" id="MobiDB-lite"/>
    </source>
</evidence>
<keyword evidence="2" id="KW-0812">Transmembrane</keyword>
<reference evidence="3 4" key="1">
    <citation type="journal article" date="2016" name="Nat. Commun.">
        <title>Thousands of microbial genomes shed light on interconnected biogeochemical processes in an aquifer system.</title>
        <authorList>
            <person name="Anantharaman K."/>
            <person name="Brown C.T."/>
            <person name="Hug L.A."/>
            <person name="Sharon I."/>
            <person name="Castelle C.J."/>
            <person name="Probst A.J."/>
            <person name="Thomas B.C."/>
            <person name="Singh A."/>
            <person name="Wilkins M.J."/>
            <person name="Karaoz U."/>
            <person name="Brodie E.L."/>
            <person name="Williams K.H."/>
            <person name="Hubbard S.S."/>
            <person name="Banfield J.F."/>
        </authorList>
    </citation>
    <scope>NUCLEOTIDE SEQUENCE [LARGE SCALE GENOMIC DNA]</scope>
</reference>
<keyword evidence="2" id="KW-0472">Membrane</keyword>
<proteinExistence type="predicted"/>
<gene>
    <name evidence="3" type="ORF">A3B87_01435</name>
</gene>
<sequence length="216" mass="24413">MTKTIKIILIISAIIIIIAVLGVAFWPKQNQPSNTNQPVITEPNDNKPATTTEPEIITSDIDTSEWQTYRNEGYGFEVKYPNRWGTPTVTQIKGQIIFQNSNCKGMCAIINMEDCVENTMQNNSIARVYAGVGNFGIELKKVFILAENSCAFLYSYDPYIDISEDETLRLLKNINNGRKILNDSGESVWLNEGEIPQEVMGAYNIFKKVVESFHKF</sequence>
<comment type="caution">
    <text evidence="3">The sequence shown here is derived from an EMBL/GenBank/DDBJ whole genome shotgun (WGS) entry which is preliminary data.</text>
</comment>
<organism evidence="3 4">
    <name type="scientific">Candidatus Kuenenbacteria bacterium RIFCSPHIGHO2_02_FULL_39_13</name>
    <dbReference type="NCBI Taxonomy" id="1798561"/>
    <lineage>
        <taxon>Bacteria</taxon>
        <taxon>Candidatus Kueneniibacteriota</taxon>
    </lineage>
</organism>
<feature type="region of interest" description="Disordered" evidence="1">
    <location>
        <begin position="32"/>
        <end position="52"/>
    </location>
</feature>
<accession>A0A1F6FLK5</accession>
<name>A0A1F6FLK5_9BACT</name>
<dbReference type="EMBL" id="MFMW01000028">
    <property type="protein sequence ID" value="OGG86741.1"/>
    <property type="molecule type" value="Genomic_DNA"/>
</dbReference>
<evidence type="ECO:0000256" key="2">
    <source>
        <dbReference type="SAM" id="Phobius"/>
    </source>
</evidence>
<dbReference type="Proteomes" id="UP000179136">
    <property type="component" value="Unassembled WGS sequence"/>
</dbReference>
<feature type="transmembrane region" description="Helical" evidence="2">
    <location>
        <begin position="7"/>
        <end position="26"/>
    </location>
</feature>
<dbReference type="AlphaFoldDB" id="A0A1F6FLK5"/>
<protein>
    <submittedName>
        <fullName evidence="3">Uncharacterized protein</fullName>
    </submittedName>
</protein>